<sequence length="426" mass="45449">MTNIRWRIVLLLFIAGFINYLDRAALSVAAPAVMRELHMSPSSLGLLFSTFFIGYAAFNFIGGWAADRWGGKRVFSGAVLTWSLLCGATGLAGGFGSLLAVRTLFGMAEGPLATTINKIVNNWFPHKESATAFGFANCGLPLGGAVAGPVVGLLTAAYGWRVAFAGIACFGLLWLVFWMFMATDKPHQHARVSDDERRLIESDRSVPESPSDLRPLGFYLKQPAILAAMISYFGYSYILFFFLTWFPTFLTMDRHLSLKSMSLATVLPWLLGFIGYGLSGVLSDLIFRRTGNALLARKRVLIACLGTAGVCVTLAGAVTTTLGALLLMAVAVFALYLSGSAYWALIQDTIPGPKLGSVGGCVHAIANCAGIVGPAATGFLVQESHTFFSAFFLAGGIALASVLAVAILLRPRALAQRESSDARVCG</sequence>
<evidence type="ECO:0000256" key="3">
    <source>
        <dbReference type="ARBA" id="ARBA00022989"/>
    </source>
</evidence>
<organism evidence="7">
    <name type="scientific">Burkholderia orbicola (strain AU 1054)</name>
    <dbReference type="NCBI Taxonomy" id="331271"/>
    <lineage>
        <taxon>Bacteria</taxon>
        <taxon>Pseudomonadati</taxon>
        <taxon>Pseudomonadota</taxon>
        <taxon>Betaproteobacteria</taxon>
        <taxon>Burkholderiales</taxon>
        <taxon>Burkholderiaceae</taxon>
        <taxon>Burkholderia</taxon>
        <taxon>Burkholderia cepacia complex</taxon>
        <taxon>Burkholderia orbicola</taxon>
    </lineage>
</organism>
<evidence type="ECO:0000256" key="2">
    <source>
        <dbReference type="ARBA" id="ARBA00022692"/>
    </source>
</evidence>
<protein>
    <submittedName>
        <fullName evidence="7">Major facilitator superfamily MFS_1</fullName>
    </submittedName>
</protein>
<accession>A0A0H2XWJ7</accession>
<dbReference type="GO" id="GO:0016020">
    <property type="term" value="C:membrane"/>
    <property type="evidence" value="ECO:0007669"/>
    <property type="project" value="UniProtKB-SubCell"/>
</dbReference>
<dbReference type="AlphaFoldDB" id="A0A0H2XWJ7"/>
<feature type="transmembrane region" description="Helical" evidence="5">
    <location>
        <begin position="158"/>
        <end position="181"/>
    </location>
</feature>
<name>A0A0H2XWJ7_BURO1</name>
<feature type="transmembrane region" description="Helical" evidence="5">
    <location>
        <begin position="78"/>
        <end position="101"/>
    </location>
</feature>
<dbReference type="InterPro" id="IPR036259">
    <property type="entry name" value="MFS_trans_sf"/>
</dbReference>
<dbReference type="Gene3D" id="1.20.1250.20">
    <property type="entry name" value="MFS general substrate transporter like domains"/>
    <property type="match status" value="2"/>
</dbReference>
<dbReference type="GO" id="GO:0022857">
    <property type="term" value="F:transmembrane transporter activity"/>
    <property type="evidence" value="ECO:0007669"/>
    <property type="project" value="InterPro"/>
</dbReference>
<evidence type="ECO:0000256" key="1">
    <source>
        <dbReference type="ARBA" id="ARBA00004141"/>
    </source>
</evidence>
<feature type="transmembrane region" description="Helical" evidence="5">
    <location>
        <begin position="387"/>
        <end position="409"/>
    </location>
</feature>
<keyword evidence="4 5" id="KW-0472">Membrane</keyword>
<feature type="transmembrane region" description="Helical" evidence="5">
    <location>
        <begin position="324"/>
        <end position="346"/>
    </location>
</feature>
<gene>
    <name evidence="7" type="ordered locus">Bcen_3718</name>
</gene>
<dbReference type="SUPFAM" id="SSF103473">
    <property type="entry name" value="MFS general substrate transporter"/>
    <property type="match status" value="1"/>
</dbReference>
<evidence type="ECO:0000256" key="4">
    <source>
        <dbReference type="ARBA" id="ARBA00023136"/>
    </source>
</evidence>
<feature type="transmembrane region" description="Helical" evidence="5">
    <location>
        <begin position="266"/>
        <end position="287"/>
    </location>
</feature>
<evidence type="ECO:0000256" key="5">
    <source>
        <dbReference type="SAM" id="Phobius"/>
    </source>
</evidence>
<comment type="subcellular location">
    <subcellularLocation>
        <location evidence="1">Membrane</location>
        <topology evidence="1">Multi-pass membrane protein</topology>
    </subcellularLocation>
</comment>
<dbReference type="EMBL" id="CP000379">
    <property type="protein sequence ID" value="ABF78610.1"/>
    <property type="molecule type" value="Genomic_DNA"/>
</dbReference>
<evidence type="ECO:0000259" key="6">
    <source>
        <dbReference type="PROSITE" id="PS50850"/>
    </source>
</evidence>
<dbReference type="Pfam" id="PF07690">
    <property type="entry name" value="MFS_1"/>
    <property type="match status" value="1"/>
</dbReference>
<feature type="transmembrane region" description="Helical" evidence="5">
    <location>
        <begin position="358"/>
        <end position="381"/>
    </location>
</feature>
<feature type="domain" description="Major facilitator superfamily (MFS) profile" evidence="6">
    <location>
        <begin position="8"/>
        <end position="413"/>
    </location>
</feature>
<keyword evidence="2 5" id="KW-0812">Transmembrane</keyword>
<dbReference type="InterPro" id="IPR050382">
    <property type="entry name" value="MFS_Na/Anion_cotransporter"/>
</dbReference>
<dbReference type="PANTHER" id="PTHR11662:SF399">
    <property type="entry name" value="FI19708P1-RELATED"/>
    <property type="match status" value="1"/>
</dbReference>
<dbReference type="PROSITE" id="PS50850">
    <property type="entry name" value="MFS"/>
    <property type="match status" value="1"/>
</dbReference>
<feature type="transmembrane region" description="Helical" evidence="5">
    <location>
        <begin position="299"/>
        <end position="318"/>
    </location>
</feature>
<dbReference type="InterPro" id="IPR020846">
    <property type="entry name" value="MFS_dom"/>
</dbReference>
<dbReference type="InterPro" id="IPR011701">
    <property type="entry name" value="MFS"/>
</dbReference>
<keyword evidence="3 5" id="KW-1133">Transmembrane helix</keyword>
<evidence type="ECO:0000313" key="7">
    <source>
        <dbReference type="EMBL" id="ABF78610.1"/>
    </source>
</evidence>
<dbReference type="PANTHER" id="PTHR11662">
    <property type="entry name" value="SOLUTE CARRIER FAMILY 17"/>
    <property type="match status" value="1"/>
</dbReference>
<dbReference type="HOGENOM" id="CLU_001265_5_1_4"/>
<reference evidence="7" key="1">
    <citation type="submission" date="2006-05" db="EMBL/GenBank/DDBJ databases">
        <title>Complete sequence of chromosome 2 of Burkholderia cenocepacia AU 1054.</title>
        <authorList>
            <consortium name="US DOE Joint Genome Institute"/>
            <person name="Copeland A."/>
            <person name="Lucas S."/>
            <person name="Lapidus A."/>
            <person name="Barry K."/>
            <person name="Detter J.C."/>
            <person name="Glavina del Rio T."/>
            <person name="Hammon N."/>
            <person name="Israni S."/>
            <person name="Dalin E."/>
            <person name="Tice H."/>
            <person name="Pitluck S."/>
            <person name="Chain P."/>
            <person name="Malfatti S."/>
            <person name="Shin M."/>
            <person name="Vergez L."/>
            <person name="Schmutz J."/>
            <person name="Larimer F."/>
            <person name="Land M."/>
            <person name="Hauser L."/>
            <person name="Kyrpides N."/>
            <person name="Lykidis A."/>
            <person name="LiPuma J.J."/>
            <person name="Konstantinidis K."/>
            <person name="Tiedje J.M."/>
            <person name="Richardson P."/>
        </authorList>
    </citation>
    <scope>NUCLEOTIDE SEQUENCE [LARGE SCALE GENOMIC DNA]</scope>
    <source>
        <strain evidence="7">AU 1054</strain>
    </source>
</reference>
<proteinExistence type="predicted"/>
<feature type="transmembrane region" description="Helical" evidence="5">
    <location>
        <begin position="45"/>
        <end position="66"/>
    </location>
</feature>
<dbReference type="CDD" id="cd17319">
    <property type="entry name" value="MFS_ExuT_GudP_like"/>
    <property type="match status" value="1"/>
</dbReference>
<feature type="transmembrane region" description="Helical" evidence="5">
    <location>
        <begin position="224"/>
        <end position="246"/>
    </location>
</feature>